<gene>
    <name evidence="6" type="ORF">ACFQ1S_16980</name>
</gene>
<keyword evidence="3" id="KW-0624">Polysaccharide degradation</keyword>
<dbReference type="EMBL" id="JBHTIS010000937">
    <property type="protein sequence ID" value="MFD1047124.1"/>
    <property type="molecule type" value="Genomic_DNA"/>
</dbReference>
<dbReference type="InterPro" id="IPR012291">
    <property type="entry name" value="CBM2_carb-bd_dom_sf"/>
</dbReference>
<dbReference type="PROSITE" id="PS51173">
    <property type="entry name" value="CBM2"/>
    <property type="match status" value="1"/>
</dbReference>
<keyword evidence="7" id="KW-1185">Reference proteome</keyword>
<accession>A0ABW3MCZ6</accession>
<name>A0ABW3MCZ6_9PSEU</name>
<protein>
    <submittedName>
        <fullName evidence="6">Cellulose binding domain-containing protein</fullName>
    </submittedName>
</protein>
<reference evidence="7" key="1">
    <citation type="journal article" date="2019" name="Int. J. Syst. Evol. Microbiol.">
        <title>The Global Catalogue of Microorganisms (GCM) 10K type strain sequencing project: providing services to taxonomists for standard genome sequencing and annotation.</title>
        <authorList>
            <consortium name="The Broad Institute Genomics Platform"/>
            <consortium name="The Broad Institute Genome Sequencing Center for Infectious Disease"/>
            <person name="Wu L."/>
            <person name="Ma J."/>
        </authorList>
    </citation>
    <scope>NUCLEOTIDE SEQUENCE [LARGE SCALE GENOMIC DNA]</scope>
    <source>
        <strain evidence="7">JCM 31486</strain>
    </source>
</reference>
<evidence type="ECO:0000313" key="6">
    <source>
        <dbReference type="EMBL" id="MFD1047124.1"/>
    </source>
</evidence>
<dbReference type="PROSITE" id="PS50853">
    <property type="entry name" value="FN3"/>
    <property type="match status" value="1"/>
</dbReference>
<comment type="caution">
    <text evidence="6">The sequence shown here is derived from an EMBL/GenBank/DDBJ whole genome shotgun (WGS) entry which is preliminary data.</text>
</comment>
<keyword evidence="1" id="KW-0119">Carbohydrate metabolism</keyword>
<dbReference type="SMART" id="SM00637">
    <property type="entry name" value="CBD_II"/>
    <property type="match status" value="1"/>
</dbReference>
<dbReference type="Gene3D" id="2.60.40.10">
    <property type="entry name" value="Immunoglobulins"/>
    <property type="match status" value="1"/>
</dbReference>
<dbReference type="Gene3D" id="2.60.40.290">
    <property type="match status" value="1"/>
</dbReference>
<dbReference type="Proteomes" id="UP001597045">
    <property type="component" value="Unassembled WGS sequence"/>
</dbReference>
<sequence>MSRWNTSSNTSGTATLTWPAATAGSYPVSKYQVYQLTANGSTLVNTTTSTSLSLSGLTIGTSYTYNVVALDTQGNTSLPSSPVTFTVPPPSNASCAVHYELTNSWPGGFGANITVTNRAATAVNGWTLTFTWPDPGETVQSGWNGTWSQTGSRVSVVNATWNGTIAASGGSVSLGLNGASTGQSPAPTAFYLNNTVCSAG</sequence>
<feature type="domain" description="Fibronectin type-III" evidence="4">
    <location>
        <begin position="1"/>
        <end position="90"/>
    </location>
</feature>
<dbReference type="SUPFAM" id="SSF49265">
    <property type="entry name" value="Fibronectin type III"/>
    <property type="match status" value="1"/>
</dbReference>
<evidence type="ECO:0000259" key="5">
    <source>
        <dbReference type="PROSITE" id="PS51173"/>
    </source>
</evidence>
<evidence type="ECO:0000256" key="3">
    <source>
        <dbReference type="ARBA" id="ARBA00023326"/>
    </source>
</evidence>
<organism evidence="6 7">
    <name type="scientific">Kibdelosporangium lantanae</name>
    <dbReference type="NCBI Taxonomy" id="1497396"/>
    <lineage>
        <taxon>Bacteria</taxon>
        <taxon>Bacillati</taxon>
        <taxon>Actinomycetota</taxon>
        <taxon>Actinomycetes</taxon>
        <taxon>Pseudonocardiales</taxon>
        <taxon>Pseudonocardiaceae</taxon>
        <taxon>Kibdelosporangium</taxon>
    </lineage>
</organism>
<dbReference type="Pfam" id="PF00041">
    <property type="entry name" value="fn3"/>
    <property type="match status" value="1"/>
</dbReference>
<evidence type="ECO:0000313" key="7">
    <source>
        <dbReference type="Proteomes" id="UP001597045"/>
    </source>
</evidence>
<evidence type="ECO:0000259" key="4">
    <source>
        <dbReference type="PROSITE" id="PS50853"/>
    </source>
</evidence>
<evidence type="ECO:0000256" key="1">
    <source>
        <dbReference type="ARBA" id="ARBA00023277"/>
    </source>
</evidence>
<evidence type="ECO:0000256" key="2">
    <source>
        <dbReference type="ARBA" id="ARBA00023295"/>
    </source>
</evidence>
<proteinExistence type="predicted"/>
<dbReference type="Pfam" id="PF00553">
    <property type="entry name" value="CBM_2"/>
    <property type="match status" value="1"/>
</dbReference>
<dbReference type="InterPro" id="IPR013783">
    <property type="entry name" value="Ig-like_fold"/>
</dbReference>
<dbReference type="InterPro" id="IPR003961">
    <property type="entry name" value="FN3_dom"/>
</dbReference>
<dbReference type="SUPFAM" id="SSF49384">
    <property type="entry name" value="Carbohydrate-binding domain"/>
    <property type="match status" value="1"/>
</dbReference>
<dbReference type="InterPro" id="IPR036116">
    <property type="entry name" value="FN3_sf"/>
</dbReference>
<keyword evidence="2" id="KW-0378">Hydrolase</keyword>
<dbReference type="InterPro" id="IPR008965">
    <property type="entry name" value="CBM2/CBM3_carb-bd_dom_sf"/>
</dbReference>
<keyword evidence="2" id="KW-0326">Glycosidase</keyword>
<dbReference type="InterPro" id="IPR001919">
    <property type="entry name" value="CBD2"/>
</dbReference>
<feature type="domain" description="CBM2" evidence="5">
    <location>
        <begin position="88"/>
        <end position="200"/>
    </location>
</feature>